<keyword evidence="4" id="KW-1185">Reference proteome</keyword>
<dbReference type="PANTHER" id="PTHR45615">
    <property type="entry name" value="MYOSIN HEAVY CHAIN, NON-MUSCLE"/>
    <property type="match status" value="1"/>
</dbReference>
<accession>A0A087SFE8</accession>
<reference evidence="3 4" key="1">
    <citation type="journal article" date="2014" name="BMC Genomics">
        <title>Oil accumulation mechanisms of the oleaginous microalga Chlorella protothecoides revealed through its genome, transcriptomes, and proteomes.</title>
        <authorList>
            <person name="Gao C."/>
            <person name="Wang Y."/>
            <person name="Shen Y."/>
            <person name="Yan D."/>
            <person name="He X."/>
            <person name="Dai J."/>
            <person name="Wu Q."/>
        </authorList>
    </citation>
    <scope>NUCLEOTIDE SEQUENCE [LARGE SCALE GENOMIC DNA]</scope>
    <source>
        <strain evidence="3 4">0710</strain>
    </source>
</reference>
<dbReference type="RefSeq" id="XP_011397340.1">
    <property type="nucleotide sequence ID" value="XM_011399038.1"/>
</dbReference>
<feature type="compositionally biased region" description="Basic and acidic residues" evidence="2">
    <location>
        <begin position="605"/>
        <end position="618"/>
    </location>
</feature>
<dbReference type="OrthoDB" id="515995at2759"/>
<dbReference type="GeneID" id="23614561"/>
<dbReference type="EMBL" id="KL662107">
    <property type="protein sequence ID" value="KFM24452.1"/>
    <property type="molecule type" value="Genomic_DNA"/>
</dbReference>
<feature type="compositionally biased region" description="Low complexity" evidence="2">
    <location>
        <begin position="437"/>
        <end position="449"/>
    </location>
</feature>
<feature type="coiled-coil region" evidence="1">
    <location>
        <begin position="323"/>
        <end position="428"/>
    </location>
</feature>
<feature type="compositionally biased region" description="Low complexity" evidence="2">
    <location>
        <begin position="283"/>
        <end position="299"/>
    </location>
</feature>
<dbReference type="Proteomes" id="UP000028924">
    <property type="component" value="Unassembled WGS sequence"/>
</dbReference>
<name>A0A087SFE8_AUXPR</name>
<feature type="region of interest" description="Disordered" evidence="2">
    <location>
        <begin position="152"/>
        <end position="173"/>
    </location>
</feature>
<dbReference type="STRING" id="3075.A0A087SFE8"/>
<feature type="region of interest" description="Disordered" evidence="2">
    <location>
        <begin position="600"/>
        <end position="639"/>
    </location>
</feature>
<feature type="coiled-coil region" evidence="1">
    <location>
        <begin position="174"/>
        <end position="208"/>
    </location>
</feature>
<gene>
    <name evidence="3" type="ORF">F751_3170</name>
</gene>
<feature type="region of interest" description="Disordered" evidence="2">
    <location>
        <begin position="429"/>
        <end position="459"/>
    </location>
</feature>
<proteinExistence type="predicted"/>
<evidence type="ECO:0000313" key="4">
    <source>
        <dbReference type="Proteomes" id="UP000028924"/>
    </source>
</evidence>
<dbReference type="PANTHER" id="PTHR45615:SF66">
    <property type="entry name" value="CARD DOMAIN-CONTAINING PROTEIN"/>
    <property type="match status" value="1"/>
</dbReference>
<protein>
    <submittedName>
        <fullName evidence="3">Uncharacterized protein</fullName>
    </submittedName>
</protein>
<feature type="region of interest" description="Disordered" evidence="2">
    <location>
        <begin position="103"/>
        <end position="125"/>
    </location>
</feature>
<keyword evidence="1" id="KW-0175">Coiled coil</keyword>
<evidence type="ECO:0000256" key="2">
    <source>
        <dbReference type="SAM" id="MobiDB-lite"/>
    </source>
</evidence>
<dbReference type="KEGG" id="apro:F751_3170"/>
<organism evidence="3 4">
    <name type="scientific">Auxenochlorella protothecoides</name>
    <name type="common">Green microalga</name>
    <name type="synonym">Chlorella protothecoides</name>
    <dbReference type="NCBI Taxonomy" id="3075"/>
    <lineage>
        <taxon>Eukaryota</taxon>
        <taxon>Viridiplantae</taxon>
        <taxon>Chlorophyta</taxon>
        <taxon>core chlorophytes</taxon>
        <taxon>Trebouxiophyceae</taxon>
        <taxon>Chlorellales</taxon>
        <taxon>Chlorellaceae</taxon>
        <taxon>Auxenochlorella</taxon>
    </lineage>
</organism>
<feature type="region of interest" description="Disordered" evidence="2">
    <location>
        <begin position="283"/>
        <end position="321"/>
    </location>
</feature>
<feature type="region of interest" description="Disordered" evidence="2">
    <location>
        <begin position="1"/>
        <end position="26"/>
    </location>
</feature>
<evidence type="ECO:0000313" key="3">
    <source>
        <dbReference type="EMBL" id="KFM24452.1"/>
    </source>
</evidence>
<evidence type="ECO:0000256" key="1">
    <source>
        <dbReference type="SAM" id="Coils"/>
    </source>
</evidence>
<sequence>MDVRHGRGEASPGNPSPGGGLLPDSRKIRKEVQAFVSSLPLTAIKNAQDSSELASAVSSRLYRSELGRMEAQSQLEDCPWNGVAQPGTKIAALEKVVDAMRGAASPSAIPAPPPPPARGGCAGAEPGDLGQALAARQAHLLRCRAGGASLASSAEGSVASRAEGGDGEEEGGTMYDAEARVRDAEERTRAAEAQLEAAMGEVARLQALAGEVGVAQARERAAVERLEACQHELEACRHELDASREGARERGAAHAQETQELQARLERETRELVATQALLMARAGGESGGSATSSPPGARLSHLRASGEDMSSNSGSGGMQEALASYEQALQSEKAATAKALEELQARHEEELAALRLEQEQRLQEVELGYLAELEEAQGLQQQRDLAQLKEEHAAQLSAQRAKHAAQVSELEAALTALRSQVEALVASDRGRGAGGERASAAATTPRASQHTAGAESLRLPGGSWRGAALAECQDMVDELQAFAEQKKAEAAQLAEALEGANAGQRELGSRLRASEALLAEAQAAAAAAASRVERAERRAAALGEELAALRQMHDALQSEHTGACGQLAATQTGHELAMRQIADLAAQLATARAEAASAAAETARAGEPRARPSRQDGELADYLHFPSPSVDGTPRAPGSLTPACETPHSAMSQETSWSDTVVELAPSAMQRKKSKGALHKLAKMLRGGGRSKKAKEAAAAAAAAGPTLHRLSNGQTDADPVEGAGESRDASPIQPPTRGLALKRAPPLLRTDAPLVEEAELSARLQAWHKGQGWQAAPLGDSWQLAAGRESVEDLAEERAQRYSSVHSNALYIRADPGR</sequence>
<feature type="region of interest" description="Disordered" evidence="2">
    <location>
        <begin position="689"/>
        <end position="741"/>
    </location>
</feature>
<dbReference type="AlphaFoldDB" id="A0A087SFE8"/>